<keyword evidence="3" id="KW-1003">Cell membrane</keyword>
<name>A0A7J5B656_9MICO</name>
<dbReference type="PANTHER" id="PTHR43386">
    <property type="entry name" value="OLIGOPEPTIDE TRANSPORT SYSTEM PERMEASE PROTEIN APPC"/>
    <property type="match status" value="1"/>
</dbReference>
<evidence type="ECO:0000256" key="3">
    <source>
        <dbReference type="ARBA" id="ARBA00022475"/>
    </source>
</evidence>
<evidence type="ECO:0000256" key="5">
    <source>
        <dbReference type="ARBA" id="ARBA00022989"/>
    </source>
</evidence>
<dbReference type="InterPro" id="IPR050366">
    <property type="entry name" value="BP-dependent_transpt_permease"/>
</dbReference>
<dbReference type="Pfam" id="PF12911">
    <property type="entry name" value="OppC_N"/>
    <property type="match status" value="1"/>
</dbReference>
<keyword evidence="5 7" id="KW-1133">Transmembrane helix</keyword>
<feature type="transmembrane region" description="Helical" evidence="7">
    <location>
        <begin position="141"/>
        <end position="162"/>
    </location>
</feature>
<keyword evidence="2 7" id="KW-0813">Transport</keyword>
<proteinExistence type="inferred from homology"/>
<dbReference type="RefSeq" id="WP_151422824.1">
    <property type="nucleotide sequence ID" value="NZ_WBJX01000001.1"/>
</dbReference>
<protein>
    <submittedName>
        <fullName evidence="10">ABC transporter permease</fullName>
    </submittedName>
</protein>
<feature type="domain" description="ABC transmembrane type-1" evidence="9">
    <location>
        <begin position="134"/>
        <end position="330"/>
    </location>
</feature>
<feature type="transmembrane region" description="Helical" evidence="7">
    <location>
        <begin position="201"/>
        <end position="223"/>
    </location>
</feature>
<accession>A0A7J5B656</accession>
<evidence type="ECO:0000256" key="2">
    <source>
        <dbReference type="ARBA" id="ARBA00022448"/>
    </source>
</evidence>
<gene>
    <name evidence="10" type="ORF">F8O03_04785</name>
</gene>
<comment type="subcellular location">
    <subcellularLocation>
        <location evidence="1 7">Cell membrane</location>
        <topology evidence="1 7">Multi-pass membrane protein</topology>
    </subcellularLocation>
</comment>
<feature type="compositionally biased region" description="Basic and acidic residues" evidence="8">
    <location>
        <begin position="358"/>
        <end position="379"/>
    </location>
</feature>
<dbReference type="AlphaFoldDB" id="A0A7J5B656"/>
<keyword evidence="11" id="KW-1185">Reference proteome</keyword>
<dbReference type="InterPro" id="IPR000515">
    <property type="entry name" value="MetI-like"/>
</dbReference>
<dbReference type="InterPro" id="IPR025966">
    <property type="entry name" value="OppC_N"/>
</dbReference>
<feature type="transmembrane region" description="Helical" evidence="7">
    <location>
        <begin position="49"/>
        <end position="72"/>
    </location>
</feature>
<evidence type="ECO:0000313" key="11">
    <source>
        <dbReference type="Proteomes" id="UP000490386"/>
    </source>
</evidence>
<evidence type="ECO:0000256" key="7">
    <source>
        <dbReference type="RuleBase" id="RU363032"/>
    </source>
</evidence>
<sequence>MTTPNFTEITAPQPHGPGDELTIEQRETIGLSQGQIVWRRFVRHTGAMVSTAVLLVIVLLVFTSVGIVVPWWDFSEGKFTQIQVSGWWAYDWNSIAPIVNGGNPTFVSLFDWGSHPFGQDEIGRDIFARVMRGTQQSLTVMFIYGILAAVIGIIVGGIAGYYRGWVDNVLMRVTDLFLVIPTLVFAAVLGQLAGQNEVLRAYGAVSLAVVLGLVGWMSLARLVRGEFLTLREREFVDAARVAGASGRRIIFRHILPNALGVVIVSTTLLMSAAIILEANLSFLGFGIQPPDVSLGQIVQEYQGAFATRPWLFWFPGAFIVAIALCINFIGDGLRDAFDPRQRKIPGNGTWSRMWRTLTSRDGRPTKGEAADRDSSKADA</sequence>
<dbReference type="OrthoDB" id="6637947at2"/>
<dbReference type="PROSITE" id="PS50928">
    <property type="entry name" value="ABC_TM1"/>
    <property type="match status" value="1"/>
</dbReference>
<evidence type="ECO:0000259" key="9">
    <source>
        <dbReference type="PROSITE" id="PS50928"/>
    </source>
</evidence>
<comment type="caution">
    <text evidence="10">The sequence shown here is derived from an EMBL/GenBank/DDBJ whole genome shotgun (WGS) entry which is preliminary data.</text>
</comment>
<dbReference type="SUPFAM" id="SSF161098">
    <property type="entry name" value="MetI-like"/>
    <property type="match status" value="1"/>
</dbReference>
<dbReference type="Proteomes" id="UP000490386">
    <property type="component" value="Unassembled WGS sequence"/>
</dbReference>
<keyword evidence="4 7" id="KW-0812">Transmembrane</keyword>
<feature type="transmembrane region" description="Helical" evidence="7">
    <location>
        <begin position="169"/>
        <end position="189"/>
    </location>
</feature>
<dbReference type="EMBL" id="WBJX01000001">
    <property type="protein sequence ID" value="KAB1639642.1"/>
    <property type="molecule type" value="Genomic_DNA"/>
</dbReference>
<evidence type="ECO:0000256" key="8">
    <source>
        <dbReference type="SAM" id="MobiDB-lite"/>
    </source>
</evidence>
<dbReference type="Gene3D" id="1.10.3720.10">
    <property type="entry name" value="MetI-like"/>
    <property type="match status" value="1"/>
</dbReference>
<evidence type="ECO:0000313" key="10">
    <source>
        <dbReference type="EMBL" id="KAB1639642.1"/>
    </source>
</evidence>
<dbReference type="Pfam" id="PF00528">
    <property type="entry name" value="BPD_transp_1"/>
    <property type="match status" value="1"/>
</dbReference>
<dbReference type="InterPro" id="IPR035906">
    <property type="entry name" value="MetI-like_sf"/>
</dbReference>
<reference evidence="10 11" key="1">
    <citation type="submission" date="2019-09" db="EMBL/GenBank/DDBJ databases">
        <title>Phylogeny of genus Pseudoclavibacter and closely related genus.</title>
        <authorList>
            <person name="Li Y."/>
        </authorList>
    </citation>
    <scope>NUCLEOTIDE SEQUENCE [LARGE SCALE GENOMIC DNA]</scope>
    <source>
        <strain evidence="10 11">THG-MD12</strain>
    </source>
</reference>
<comment type="similarity">
    <text evidence="7">Belongs to the binding-protein-dependent transport system permease family.</text>
</comment>
<feature type="transmembrane region" description="Helical" evidence="7">
    <location>
        <begin position="310"/>
        <end position="333"/>
    </location>
</feature>
<evidence type="ECO:0000256" key="6">
    <source>
        <dbReference type="ARBA" id="ARBA00023136"/>
    </source>
</evidence>
<keyword evidence="6 7" id="KW-0472">Membrane</keyword>
<organism evidence="10 11">
    <name type="scientific">Pseudoclavibacter terrae</name>
    <dbReference type="NCBI Taxonomy" id="1530195"/>
    <lineage>
        <taxon>Bacteria</taxon>
        <taxon>Bacillati</taxon>
        <taxon>Actinomycetota</taxon>
        <taxon>Actinomycetes</taxon>
        <taxon>Micrococcales</taxon>
        <taxon>Microbacteriaceae</taxon>
        <taxon>Pseudoclavibacter</taxon>
    </lineage>
</organism>
<dbReference type="GO" id="GO:0055085">
    <property type="term" value="P:transmembrane transport"/>
    <property type="evidence" value="ECO:0007669"/>
    <property type="project" value="InterPro"/>
</dbReference>
<feature type="transmembrane region" description="Helical" evidence="7">
    <location>
        <begin position="254"/>
        <end position="276"/>
    </location>
</feature>
<dbReference type="CDD" id="cd06261">
    <property type="entry name" value="TM_PBP2"/>
    <property type="match status" value="1"/>
</dbReference>
<evidence type="ECO:0000256" key="4">
    <source>
        <dbReference type="ARBA" id="ARBA00022692"/>
    </source>
</evidence>
<evidence type="ECO:0000256" key="1">
    <source>
        <dbReference type="ARBA" id="ARBA00004651"/>
    </source>
</evidence>
<feature type="region of interest" description="Disordered" evidence="8">
    <location>
        <begin position="357"/>
        <end position="379"/>
    </location>
</feature>
<dbReference type="PANTHER" id="PTHR43386:SF1">
    <property type="entry name" value="D,D-DIPEPTIDE TRANSPORT SYSTEM PERMEASE PROTEIN DDPC-RELATED"/>
    <property type="match status" value="1"/>
</dbReference>
<dbReference type="GO" id="GO:0005886">
    <property type="term" value="C:plasma membrane"/>
    <property type="evidence" value="ECO:0007669"/>
    <property type="project" value="UniProtKB-SubCell"/>
</dbReference>